<dbReference type="RefSeq" id="WP_122204103.1">
    <property type="nucleotide sequence ID" value="NZ_QRPL01000013.1"/>
</dbReference>
<accession>A0A3R6F0P2</accession>
<comment type="caution">
    <text evidence="1">The sequence shown here is derived from an EMBL/GenBank/DDBJ whole genome shotgun (WGS) entry which is preliminary data.</text>
</comment>
<gene>
    <name evidence="1" type="ORF">DW828_05035</name>
</gene>
<reference evidence="1 2" key="1">
    <citation type="submission" date="2018-08" db="EMBL/GenBank/DDBJ databases">
        <title>A genome reference for cultivated species of the human gut microbiota.</title>
        <authorList>
            <person name="Zou Y."/>
            <person name="Xue W."/>
            <person name="Luo G."/>
        </authorList>
    </citation>
    <scope>NUCLEOTIDE SEQUENCE [LARGE SCALE GENOMIC DNA]</scope>
    <source>
        <strain evidence="1 2">AM34-17</strain>
    </source>
</reference>
<dbReference type="PANTHER" id="PTHR34220:SF7">
    <property type="entry name" value="SENSOR HISTIDINE KINASE YPDA"/>
    <property type="match status" value="1"/>
</dbReference>
<dbReference type="SUPFAM" id="SSF55874">
    <property type="entry name" value="ATPase domain of HSP90 chaperone/DNA topoisomerase II/histidine kinase"/>
    <property type="match status" value="1"/>
</dbReference>
<dbReference type="Proteomes" id="UP000286260">
    <property type="component" value="Unassembled WGS sequence"/>
</dbReference>
<name>A0A3R6F0P2_9BACT</name>
<dbReference type="InterPro" id="IPR036890">
    <property type="entry name" value="HATPase_C_sf"/>
</dbReference>
<proteinExistence type="predicted"/>
<protein>
    <submittedName>
        <fullName evidence="1">Sensor histidine kinase</fullName>
    </submittedName>
</protein>
<dbReference type="AlphaFoldDB" id="A0A3R6F0P2"/>
<dbReference type="PANTHER" id="PTHR34220">
    <property type="entry name" value="SENSOR HISTIDINE KINASE YPDA"/>
    <property type="match status" value="1"/>
</dbReference>
<evidence type="ECO:0000313" key="1">
    <source>
        <dbReference type="EMBL" id="RHC88728.1"/>
    </source>
</evidence>
<dbReference type="EMBL" id="QSII01000004">
    <property type="protein sequence ID" value="RHC88728.1"/>
    <property type="molecule type" value="Genomic_DNA"/>
</dbReference>
<organism evidence="1 2">
    <name type="scientific">Parabacteroides merdae</name>
    <dbReference type="NCBI Taxonomy" id="46503"/>
    <lineage>
        <taxon>Bacteria</taxon>
        <taxon>Pseudomonadati</taxon>
        <taxon>Bacteroidota</taxon>
        <taxon>Bacteroidia</taxon>
        <taxon>Bacteroidales</taxon>
        <taxon>Tannerellaceae</taxon>
        <taxon>Parabacteroides</taxon>
    </lineage>
</organism>
<evidence type="ECO:0000313" key="2">
    <source>
        <dbReference type="Proteomes" id="UP000286260"/>
    </source>
</evidence>
<dbReference type="Pfam" id="PF06580">
    <property type="entry name" value="His_kinase"/>
    <property type="match status" value="1"/>
</dbReference>
<dbReference type="InterPro" id="IPR050640">
    <property type="entry name" value="Bact_2-comp_sensor_kinase"/>
</dbReference>
<keyword evidence="1" id="KW-0418">Kinase</keyword>
<keyword evidence="1" id="KW-0808">Transferase</keyword>
<dbReference type="GO" id="GO:0000155">
    <property type="term" value="F:phosphorelay sensor kinase activity"/>
    <property type="evidence" value="ECO:0007669"/>
    <property type="project" value="InterPro"/>
</dbReference>
<dbReference type="InterPro" id="IPR010559">
    <property type="entry name" value="Sig_transdc_His_kin_internal"/>
</dbReference>
<dbReference type="Gene3D" id="3.30.565.10">
    <property type="entry name" value="Histidine kinase-like ATPase, C-terminal domain"/>
    <property type="match status" value="1"/>
</dbReference>
<sequence length="882" mass="102174">MKTTTLLLLLLFLVNSSSAETFVPYTPDSLKKGDWVEIESVHYYPYVAPGIEEKVPWRAENIRRVIFKATVTDLNERTLTLDYTFKSLYDCRNDTGKPGFYYFDSRYQQDFTFDHEMVGKRFLRVTYDRESRKAHTLDRQETTFSYSKNYVPFGVRQAGLSAYPGTTIQDSLPLDKLLAPAVQDILTGWQEDGMPRLAQNTRVIDASFSLPPNTEFTCSYVNFDLSDDSTVHKKIFIAYPTEHKVGERVTLLLTPGDSITQDKELFTTTHKRRYQGRGSEQNNFQYSYRRFADLYESDLYMYPSDLESPDKMKKAFQLRESLFQNVLAKDFKNMDPYWQMVFERSEQYLKGALALHLYMYASDKEVWHKSGLVDWQAPYFVSVNPLIDFAYSMHRPEVANYFYFLNVYTMYKKQELKADNLNLKTQKAKEKYLLNPADDYYLNKHILSGFPKYQVNGMNLQFLMHDKTLAETQEDYNDFIRSCPDTSLTNQLRRAYDKLLPFEAGKNIRESGLKIADSLHLVKGSDRKYILLFLSTREQGLPAPSLQNALDFKKRLESEGLASIVQLELYSKFQSNNVKRVKPFKAISDLQIEELRRKELGTVTILMREDGTILHRQFTNWQFDPSLALEIIQNDLKREDESFNDFLKGFKEGVLGTLLIAAIIGIAYYSRVKGKQKKERNRRRIRELELRAIRSQMNPHFIFNALSSIQNLINRSANQEANKYLIDFSRLLRKVLATSEKKLVSLSDEIEQLQLYLKLEQLRFPFSYSLAVGKNIEPDAIEIPGMLIQPFVENAVKHGIAPRGTGEIIIRLSLQDQLLVIDIIDDGPGMVTETESGFGIRAISNEFEILKDLYNTEIGITIENRQKKESVSGCHVRLSIPL</sequence>
<dbReference type="GO" id="GO:0016020">
    <property type="term" value="C:membrane"/>
    <property type="evidence" value="ECO:0007669"/>
    <property type="project" value="InterPro"/>
</dbReference>